<dbReference type="SUPFAM" id="SSF49354">
    <property type="entry name" value="PapD-like"/>
    <property type="match status" value="1"/>
</dbReference>
<evidence type="ECO:0000313" key="3">
    <source>
        <dbReference type="Proteomes" id="UP000230233"/>
    </source>
</evidence>
<dbReference type="InterPro" id="IPR000535">
    <property type="entry name" value="MSP_dom"/>
</dbReference>
<evidence type="ECO:0000259" key="1">
    <source>
        <dbReference type="PROSITE" id="PS50202"/>
    </source>
</evidence>
<name>A0A2G5VF03_9PELO</name>
<dbReference type="InterPro" id="IPR013783">
    <property type="entry name" value="Ig-like_fold"/>
</dbReference>
<proteinExistence type="predicted"/>
<keyword evidence="3" id="KW-1185">Reference proteome</keyword>
<protein>
    <recommendedName>
        <fullName evidence="1">MSP domain-containing protein</fullName>
    </recommendedName>
</protein>
<dbReference type="EMBL" id="PDUG01000001">
    <property type="protein sequence ID" value="PIC50358.1"/>
    <property type="molecule type" value="Genomic_DNA"/>
</dbReference>
<sequence length="200" mass="23413">MALAVESGPEKKVKNLNELSIMKLQCTSPERDLIVYPRWLCFNSQNGYKTPLFVRFFVENREPYPVTYNVKAREKIFRVDSSSGILKSGERKTIKLFLISSDDWPLSFGEYTQKRIKMAIECLRLPEQIEPSNPKEASMMAKTIWKRSFNEWPLERIYTKVYCSSPYFSRIPFIFQVNIFIVSSAKMEEPMTTVTTKYSL</sequence>
<dbReference type="STRING" id="1611254.A0A2G5VF03"/>
<gene>
    <name evidence="2" type="primary">Cnig_chr_I.g1288</name>
    <name evidence="2" type="ORF">B9Z55_001288</name>
</gene>
<comment type="caution">
    <text evidence="2">The sequence shown here is derived from an EMBL/GenBank/DDBJ whole genome shotgun (WGS) entry which is preliminary data.</text>
</comment>
<reference evidence="3" key="1">
    <citation type="submission" date="2017-10" db="EMBL/GenBank/DDBJ databases">
        <title>Rapid genome shrinkage in a self-fertile nematode reveals novel sperm competition proteins.</title>
        <authorList>
            <person name="Yin D."/>
            <person name="Schwarz E.M."/>
            <person name="Thomas C.G."/>
            <person name="Felde R.L."/>
            <person name="Korf I.F."/>
            <person name="Cutter A.D."/>
            <person name="Schartner C.M."/>
            <person name="Ralston E.J."/>
            <person name="Meyer B.J."/>
            <person name="Haag E.S."/>
        </authorList>
    </citation>
    <scope>NUCLEOTIDE SEQUENCE [LARGE SCALE GENOMIC DNA]</scope>
    <source>
        <strain evidence="3">JU1422</strain>
    </source>
</reference>
<dbReference type="Proteomes" id="UP000230233">
    <property type="component" value="Chromosome I"/>
</dbReference>
<dbReference type="OrthoDB" id="5783490at2759"/>
<dbReference type="Gene3D" id="2.60.40.10">
    <property type="entry name" value="Immunoglobulins"/>
    <property type="match status" value="1"/>
</dbReference>
<dbReference type="InterPro" id="IPR008962">
    <property type="entry name" value="PapD-like_sf"/>
</dbReference>
<accession>A0A2G5VF03</accession>
<dbReference type="PROSITE" id="PS50202">
    <property type="entry name" value="MSP"/>
    <property type="match status" value="1"/>
</dbReference>
<dbReference type="AlphaFoldDB" id="A0A2G5VF03"/>
<organism evidence="2 3">
    <name type="scientific">Caenorhabditis nigoni</name>
    <dbReference type="NCBI Taxonomy" id="1611254"/>
    <lineage>
        <taxon>Eukaryota</taxon>
        <taxon>Metazoa</taxon>
        <taxon>Ecdysozoa</taxon>
        <taxon>Nematoda</taxon>
        <taxon>Chromadorea</taxon>
        <taxon>Rhabditida</taxon>
        <taxon>Rhabditina</taxon>
        <taxon>Rhabditomorpha</taxon>
        <taxon>Rhabditoidea</taxon>
        <taxon>Rhabditidae</taxon>
        <taxon>Peloderinae</taxon>
        <taxon>Caenorhabditis</taxon>
    </lineage>
</organism>
<feature type="domain" description="MSP" evidence="1">
    <location>
        <begin position="32"/>
        <end position="163"/>
    </location>
</feature>
<evidence type="ECO:0000313" key="2">
    <source>
        <dbReference type="EMBL" id="PIC50358.1"/>
    </source>
</evidence>